<evidence type="ECO:0000256" key="1">
    <source>
        <dbReference type="SAM" id="Phobius"/>
    </source>
</evidence>
<dbReference type="PANTHER" id="PTHR42208">
    <property type="entry name" value="HEAVY METAL TRANSPORTER-RELATED"/>
    <property type="match status" value="1"/>
</dbReference>
<accession>A0A317N0S2</accession>
<dbReference type="Proteomes" id="UP000246569">
    <property type="component" value="Unassembled WGS sequence"/>
</dbReference>
<proteinExistence type="predicted"/>
<evidence type="ECO:0000259" key="2">
    <source>
        <dbReference type="Pfam" id="PF13386"/>
    </source>
</evidence>
<protein>
    <recommendedName>
        <fullName evidence="2">Urease accessory protein UreH-like transmembrane domain-containing protein</fullName>
    </recommendedName>
</protein>
<name>A0A317N0S2_9GAMM</name>
<dbReference type="Pfam" id="PF13386">
    <property type="entry name" value="DsbD_2"/>
    <property type="match status" value="1"/>
</dbReference>
<feature type="transmembrane region" description="Helical" evidence="1">
    <location>
        <begin position="12"/>
        <end position="41"/>
    </location>
</feature>
<feature type="transmembrane region" description="Helical" evidence="1">
    <location>
        <begin position="62"/>
        <end position="84"/>
    </location>
</feature>
<feature type="domain" description="Urease accessory protein UreH-like transmembrane" evidence="2">
    <location>
        <begin position="14"/>
        <end position="222"/>
    </location>
</feature>
<keyword evidence="1" id="KW-0472">Membrane</keyword>
<dbReference type="InterPro" id="IPR039447">
    <property type="entry name" value="UreH-like_TM_dom"/>
</dbReference>
<dbReference type="OrthoDB" id="9798690at2"/>
<feature type="transmembrane region" description="Helical" evidence="1">
    <location>
        <begin position="90"/>
        <end position="112"/>
    </location>
</feature>
<dbReference type="EMBL" id="QGTJ01000004">
    <property type="protein sequence ID" value="PWV62299.1"/>
    <property type="molecule type" value="Genomic_DNA"/>
</dbReference>
<reference evidence="3 4" key="1">
    <citation type="submission" date="2018-05" db="EMBL/GenBank/DDBJ databases">
        <title>Genomic Encyclopedia of Type Strains, Phase IV (KMG-IV): sequencing the most valuable type-strain genomes for metagenomic binning, comparative biology and taxonomic classification.</title>
        <authorList>
            <person name="Goeker M."/>
        </authorList>
    </citation>
    <scope>NUCLEOTIDE SEQUENCE [LARGE SCALE GENOMIC DNA]</scope>
    <source>
        <strain evidence="3 4">DSM 23606</strain>
    </source>
</reference>
<feature type="transmembrane region" description="Helical" evidence="1">
    <location>
        <begin position="142"/>
        <end position="169"/>
    </location>
</feature>
<organism evidence="3 4">
    <name type="scientific">Plasticicumulans acidivorans</name>
    <dbReference type="NCBI Taxonomy" id="886464"/>
    <lineage>
        <taxon>Bacteria</taxon>
        <taxon>Pseudomonadati</taxon>
        <taxon>Pseudomonadota</taxon>
        <taxon>Gammaproteobacteria</taxon>
        <taxon>Candidatus Competibacteraceae</taxon>
        <taxon>Plasticicumulans</taxon>
    </lineage>
</organism>
<dbReference type="RefSeq" id="WP_110018134.1">
    <property type="nucleotide sequence ID" value="NZ_QGTJ01000004.1"/>
</dbReference>
<keyword evidence="1" id="KW-1133">Transmembrane helix</keyword>
<keyword evidence="1" id="KW-0812">Transmembrane</keyword>
<feature type="transmembrane region" description="Helical" evidence="1">
    <location>
        <begin position="175"/>
        <end position="200"/>
    </location>
</feature>
<evidence type="ECO:0000313" key="4">
    <source>
        <dbReference type="Proteomes" id="UP000246569"/>
    </source>
</evidence>
<gene>
    <name evidence="3" type="ORF">C7443_10494</name>
</gene>
<feature type="transmembrane region" description="Helical" evidence="1">
    <location>
        <begin position="212"/>
        <end position="229"/>
    </location>
</feature>
<keyword evidence="4" id="KW-1185">Reference proteome</keyword>
<dbReference type="PANTHER" id="PTHR42208:SF1">
    <property type="entry name" value="HEAVY METAL TRANSPORTER"/>
    <property type="match status" value="1"/>
</dbReference>
<sequence length="233" mass="24069">MMELAADLPPYLAAAVVALLGGVHCVGMCGGIVGVLTLGLPAEQRTGARLLPYLLAYNSGRIVSYTLAGALAGGVGAWAAHLLSVRYAQLGLQALAGAFMLALGLYLAGWWAGITRIERVGGVVWRRIEPVARRLLPVRTPLQALACGLLWGWLPCGLVYSVVVWAIAAGSAREGALLLLAFGLGTLPVLLAMGTAAAALGGFVRRPGVRRLAGALVVAFGALQLGWALRALL</sequence>
<dbReference type="AlphaFoldDB" id="A0A317N0S2"/>
<evidence type="ECO:0000313" key="3">
    <source>
        <dbReference type="EMBL" id="PWV62299.1"/>
    </source>
</evidence>
<comment type="caution">
    <text evidence="3">The sequence shown here is derived from an EMBL/GenBank/DDBJ whole genome shotgun (WGS) entry which is preliminary data.</text>
</comment>